<feature type="transmembrane region" description="Helical" evidence="23">
    <location>
        <begin position="99"/>
        <end position="116"/>
    </location>
</feature>
<dbReference type="GO" id="GO:0098703">
    <property type="term" value="P:calcium ion import across plasma membrane"/>
    <property type="evidence" value="ECO:0007669"/>
    <property type="project" value="TreeGrafter"/>
</dbReference>
<dbReference type="PROSITE" id="PS50222">
    <property type="entry name" value="EF_HAND_2"/>
    <property type="match status" value="1"/>
</dbReference>
<evidence type="ECO:0000256" key="20">
    <source>
        <dbReference type="PIRSR" id="PIRSR602077-1"/>
    </source>
</evidence>
<evidence type="ECO:0000256" key="22">
    <source>
        <dbReference type="SAM" id="MobiDB-lite"/>
    </source>
</evidence>
<feature type="transmembrane region" description="Helical" evidence="23">
    <location>
        <begin position="1549"/>
        <end position="1573"/>
    </location>
</feature>
<feature type="transmembrane region" description="Helical" evidence="23">
    <location>
        <begin position="1291"/>
        <end position="1313"/>
    </location>
</feature>
<feature type="transmembrane region" description="Helical" evidence="23">
    <location>
        <begin position="137"/>
        <end position="158"/>
    </location>
</feature>
<dbReference type="GO" id="GO:0005891">
    <property type="term" value="C:voltage-gated calcium channel complex"/>
    <property type="evidence" value="ECO:0007669"/>
    <property type="project" value="InterPro"/>
</dbReference>
<keyword evidence="4" id="KW-0597">Phosphoprotein</keyword>
<feature type="transmembrane region" description="Helical" evidence="23">
    <location>
        <begin position="1594"/>
        <end position="1623"/>
    </location>
</feature>
<comment type="subcellular location">
    <subcellularLocation>
        <location evidence="1 21">Membrane</location>
        <topology evidence="1 21">Multi-pass membrane protein</topology>
    </subcellularLocation>
</comment>
<evidence type="ECO:0000256" key="2">
    <source>
        <dbReference type="ARBA" id="ARBA00005685"/>
    </source>
</evidence>
<evidence type="ECO:0000256" key="15">
    <source>
        <dbReference type="ARBA" id="ARBA00023157"/>
    </source>
</evidence>
<evidence type="ECO:0000256" key="14">
    <source>
        <dbReference type="ARBA" id="ARBA00023136"/>
    </source>
</evidence>
<feature type="region of interest" description="Disordered" evidence="22">
    <location>
        <begin position="2051"/>
        <end position="2210"/>
    </location>
</feature>
<dbReference type="FunFam" id="1.20.120.350:FF:000015">
    <property type="entry name" value="Voltage-dependent N-type calcium channel subunit alpha"/>
    <property type="match status" value="1"/>
</dbReference>
<evidence type="ECO:0000256" key="16">
    <source>
        <dbReference type="ARBA" id="ARBA00023180"/>
    </source>
</evidence>
<evidence type="ECO:0000256" key="4">
    <source>
        <dbReference type="ARBA" id="ARBA00022553"/>
    </source>
</evidence>
<dbReference type="InterPro" id="IPR002077">
    <property type="entry name" value="VDCCAlpha1"/>
</dbReference>
<keyword evidence="15" id="KW-1015">Disulfide bond</keyword>
<dbReference type="FunFam" id="1.10.238.10:FF:000063">
    <property type="entry name" value="Voltage-dependent N-type calcium channel subunit alpha"/>
    <property type="match status" value="1"/>
</dbReference>
<evidence type="ECO:0000256" key="13">
    <source>
        <dbReference type="ARBA" id="ARBA00023065"/>
    </source>
</evidence>
<evidence type="ECO:0000256" key="18">
    <source>
        <dbReference type="ARBA" id="ARBA00036634"/>
    </source>
</evidence>
<feature type="transmembrane region" description="Helical" evidence="23">
    <location>
        <begin position="691"/>
        <end position="713"/>
    </location>
</feature>
<comment type="function">
    <text evidence="19">Voltage-sensitive calcium channels (VSCC) mediate the entry of calcium ions into excitable cells and are also involved in a variety of calcium-dependent processes, including muscle contraction, hormone or neurotransmitter release, gene expression, cell motility, cell division and cell death. This alpha-1B subunit gives rise to N-type calcium currents. N-type calcium channels belong to the 'high-voltage activated' (HVA) group. They are involved in pain signaling. Calcium channels containing alpha-1B subunit may play a role in directed migration of immature neurons. Mediates Ca(2+) release probability at hippocampal neuronal soma and synaptic terminals.</text>
</comment>
<feature type="domain" description="EF-hand" evidence="24">
    <location>
        <begin position="1731"/>
        <end position="1766"/>
    </location>
</feature>
<keyword evidence="13" id="KW-0406">Ion transport</keyword>
<evidence type="ECO:0000256" key="1">
    <source>
        <dbReference type="ARBA" id="ARBA00004141"/>
    </source>
</evidence>
<keyword evidence="8 20" id="KW-0479">Metal-binding</keyword>
<evidence type="ECO:0000256" key="23">
    <source>
        <dbReference type="SAM" id="Phobius"/>
    </source>
</evidence>
<feature type="region of interest" description="Disordered" evidence="22">
    <location>
        <begin position="1987"/>
        <end position="2026"/>
    </location>
</feature>
<feature type="transmembrane region" description="Helical" evidence="23">
    <location>
        <begin position="513"/>
        <end position="530"/>
    </location>
</feature>
<feature type="compositionally biased region" description="Polar residues" evidence="22">
    <location>
        <begin position="2168"/>
        <end position="2184"/>
    </location>
</feature>
<gene>
    <name evidence="25" type="ORF">HJG59_001991</name>
</gene>
<dbReference type="InterPro" id="IPR005821">
    <property type="entry name" value="Ion_trans_dom"/>
</dbReference>
<dbReference type="SUPFAM" id="SSF81324">
    <property type="entry name" value="Voltage-gated potassium channels"/>
    <property type="match status" value="4"/>
</dbReference>
<feature type="region of interest" description="Disordered" evidence="22">
    <location>
        <begin position="1"/>
        <end position="41"/>
    </location>
</feature>
<feature type="compositionally biased region" description="Polar residues" evidence="22">
    <location>
        <begin position="1929"/>
        <end position="1938"/>
    </location>
</feature>
<dbReference type="FunFam" id="1.10.287.70:FF:000023">
    <property type="entry name" value="Voltage-dependent R-type calcium channel subunit alpha"/>
    <property type="match status" value="1"/>
</dbReference>
<evidence type="ECO:0000256" key="9">
    <source>
        <dbReference type="ARBA" id="ARBA00022737"/>
    </source>
</evidence>
<dbReference type="Proteomes" id="UP000550707">
    <property type="component" value="Unassembled WGS sequence"/>
</dbReference>
<feature type="compositionally biased region" description="Gly residues" evidence="22">
    <location>
        <begin position="10"/>
        <end position="34"/>
    </location>
</feature>
<feature type="transmembrane region" description="Helical" evidence="23">
    <location>
        <begin position="1226"/>
        <end position="1245"/>
    </location>
</feature>
<comment type="caution">
    <text evidence="25">The sequence shown here is derived from an EMBL/GenBank/DDBJ whole genome shotgun (WGS) entry which is preliminary data.</text>
</comment>
<feature type="binding site" evidence="20">
    <location>
        <position position="316"/>
    </location>
    <ligand>
        <name>Ca(2+)</name>
        <dbReference type="ChEBI" id="CHEBI:29108"/>
    </ligand>
</feature>
<dbReference type="PANTHER" id="PTHR45628:SF6">
    <property type="entry name" value="VOLTAGE-DEPENDENT N-TYPE CALCIUM CHANNEL SUBUNIT ALPHA-1B"/>
    <property type="match status" value="1"/>
</dbReference>
<dbReference type="PRINTS" id="PR01631">
    <property type="entry name" value="NVDCCALPHA1"/>
</dbReference>
<dbReference type="PANTHER" id="PTHR45628">
    <property type="entry name" value="VOLTAGE-DEPENDENT CALCIUM CHANNEL TYPE A SUBUNIT ALPHA-1"/>
    <property type="match status" value="1"/>
</dbReference>
<feature type="compositionally biased region" description="Low complexity" evidence="22">
    <location>
        <begin position="2291"/>
        <end position="2305"/>
    </location>
</feature>
<dbReference type="Gene3D" id="1.20.120.350">
    <property type="entry name" value="Voltage-gated potassium channels. Chain C"/>
    <property type="match status" value="4"/>
</dbReference>
<feature type="transmembrane region" description="Helical" evidence="23">
    <location>
        <begin position="487"/>
        <end position="507"/>
    </location>
</feature>
<feature type="region of interest" description="Disordered" evidence="22">
    <location>
        <begin position="806"/>
        <end position="1037"/>
    </location>
</feature>
<name>A0A7J8ECH3_MOLMO</name>
<evidence type="ECO:0000256" key="21">
    <source>
        <dbReference type="RuleBase" id="RU003808"/>
    </source>
</evidence>
<sequence>MVRFGDELGGRYGGTGGGERARGGGAGGAGGPGPGGLPPGQRVLYKQSIAQRARTMALYNPIPVKQNCFTVNRSLFIFSEDNVVRKYAKRITEWPYPPFEYMILATIIANCIVLALEQHLPEGDKTPMSERLDDTEPYFIGIFCFEAGIKIIALGFVLHKGSYLRNGWNVMDFVVVLTGILATAGTDFDLRTLRAVRVLRPLKLVSGIPSLQVVLKSIMKAMVPLLQIGLLLFFAILMFAIIGLEFYMGKFHKACFSNSSGTDPVGDFPCGKEPPARLCEADTECREYWLGPNFGITNFDNILFAILTVFQCITMEGWTDILYSTNDAAGNTWNWLYFIPLIIIGSFFMLNLVLGVLSGEFAKERERVENRRAFLKLRRQQQIERELNGYLEWIFKAEEVMLAEEDKNAEEKSPLDAVLKRAATKKSRNDLIHAEEGEDRFADLCAVGSPFARASLKSGKTEGSSYFRRKEKMFRFFVRRMVKAQSFYWVVLCVVALNTLCVAMVHYNQPQRLTTALYFAEFVFLGLFLTEMSLKMYGLGPRSYFRSSFNCFDFGVIVGSIFEVVWAAVKPGTSFGISVLRALRLLRIFKVTKYWNSLRNLVVSLLNSMKSIISLLFLLFLFIVVFALLGMQLFGGQFNFKDLETPTTNFDTFPAAILTVFQILTGEDWNAVMYHGIESQGGVSKGMFSSFYFIVLTLFGNYTLLNVFLAIAVDNLANAQELTKDEEEMEEAASQKLALQKAKGGAGVSPVPAADASVATRQQNSAKARSVWEQRTSQLRLQNQRASCEALYSELDPEERVRYATKRHLRPDMKTHLDRPLVVEPGREGSRGPAGGPARPEGAEAAEGTDPPRRHHRHRDKDKDKAAAPAGEQDRADAPKAEGGEPAAQEERPRQHRSRSKETAGTREARSERGRGSGPEGCRRHHRRGSPEEVAEREPRRHRAHRHAPDQGREGTQHGARGERRARHRGGPRAGPRDAESGEEPARRHRGRHRAPPTQEDAEKEAAEKEGEAEDRDQEKEPRNHQPQEPHCDLEASGTVGVGLVRALPSTCVQKVEEQPEDADNQRNVTRMGSQPSDPSATVHIPVSLTSPPGETTVVPSGHVDLESQAEGKKEAEADEVMRSGPRPIVPYSSMFCLSPTNLLRRCCHYIVTMRYFEMVILVVIALSSIALAAEDPVRTDSPRNNVLKYMDYIFTGVFTFEMVIKMIDLGLLLHPGAYFRDLWNILDFIVVSGALVAFAFSSFMGGSKGKDINTIKSLRVLRVLRPLKTIKRLPKLKAVFDCVVNSLKNVLNILIVYMLFMFIFAVIAVQLFKGKFFYCTDESKELERDCRGQYLDYEKEEVEAQPRQWRKYEFHYDNVLWALLTLFTVSTGEGWPIVLKHSVDATYEEQGPSPGYRMELSIFYVVYFVVFPFFFVNIFVALIIITFQEQGDKVMSECSLEKNERACIDFAISAKPLTRYMPQSKQSFQYKTWTFVVSPPFEYFIMAMIALNTVVLMMKFYDAPYEYELMLKCLNIVFTSMFSMECVLKIIAFGVLNYFRDAWNVFDFVTVLGSVTDILVTEVANNFINLSFLRLFRAARLIKLLRQGYTIRILLWTFVQSFKALPYVCLLIAMLFFIYAIVGMQVFGNIALDDDSSINRHNNFRTFLQALMLLFRSATGEAWHEIMLSCLSDKACDEHANASECGSDFAYFYFVSFIFLCSFLMLNLFVAVIMDNFEYLTRDSSILGPHHLDEFIRVWAEYDPAACGRITYSDMFEMLKHMSPPLGLGKKCPARVAYKRLVRMNMPISSEDMTVHFTSTLMALIRTALDIKLAPAGTKQHQCDAELRKEMASVWANLPQKTLDLLVPPHRPDEMTVGKVYAALMIFDFYKQSKTSRDQTLQAPGGLSQMGPVSLFHPLKATLEQTQPAVLRGARVFLQQKSSASLSNGGAVQTQESGIKESVSWGTQRTQELPYEARTPLERGHSTEIPVVQPGKPAVDVPMQSMALRGPDGETQPGLESQGRAASMPRLAAETQPAPEASPMKRSISTLAPQRPHVARLCNAALDRAPASQAVPHHHHRCHRRRDRKQKSLEKGPSLSADTDAPSSTAGPGPPPGEGPPGGRRERRQERGRSQERRQASSSSSEKQRFYSCDRFGGREPLPPRPALSSHPTSPTGGQEPGPPRQGSGSVNGSPLLSTSGASTPGRGGRRQLPQTPLTPRPSVTYKTANSSPVHFAGAQSTLPTFSPGRLSRGLSEHNALLQRDPLSQPLAPSSRIGSDPYLGQRLHSEAARTPPEDVLTFEEAVATNSGRSSRTSYVSSLTSQPHPLRRVPNGYHCTLGLGAGGRTRHSYHHPDQDHWC</sequence>
<feature type="compositionally biased region" description="Low complexity" evidence="22">
    <location>
        <begin position="745"/>
        <end position="759"/>
    </location>
</feature>
<feature type="binding site" evidence="20">
    <location>
        <position position="667"/>
    </location>
    <ligand>
        <name>Ca(2+)</name>
        <dbReference type="ChEBI" id="CHEBI:29108"/>
    </ligand>
</feature>
<evidence type="ECO:0000256" key="3">
    <source>
        <dbReference type="ARBA" id="ARBA00022448"/>
    </source>
</evidence>
<keyword evidence="10 20" id="KW-0106">Calcium</keyword>
<feature type="compositionally biased region" description="Basic and acidic residues" evidence="22">
    <location>
        <begin position="810"/>
        <end position="830"/>
    </location>
</feature>
<keyword evidence="11 21" id="KW-0851">Voltage-gated channel</keyword>
<feature type="region of interest" description="Disordered" evidence="22">
    <location>
        <begin position="2288"/>
        <end position="2311"/>
    </location>
</feature>
<keyword evidence="7 23" id="KW-0812">Transmembrane</keyword>
<feature type="transmembrane region" description="Helical" evidence="23">
    <location>
        <begin position="1194"/>
        <end position="1214"/>
    </location>
</feature>
<dbReference type="InterPro" id="IPR050599">
    <property type="entry name" value="VDCC_alpha-1_subunit"/>
</dbReference>
<reference evidence="25 26" key="1">
    <citation type="journal article" date="2020" name="Nature">
        <title>Six reference-quality genomes reveal evolution of bat adaptations.</title>
        <authorList>
            <person name="Jebb D."/>
            <person name="Huang Z."/>
            <person name="Pippel M."/>
            <person name="Hughes G.M."/>
            <person name="Lavrichenko K."/>
            <person name="Devanna P."/>
            <person name="Winkler S."/>
            <person name="Jermiin L.S."/>
            <person name="Skirmuntt E.C."/>
            <person name="Katzourakis A."/>
            <person name="Burkitt-Gray L."/>
            <person name="Ray D.A."/>
            <person name="Sullivan K.A.M."/>
            <person name="Roscito J.G."/>
            <person name="Kirilenko B.M."/>
            <person name="Davalos L.M."/>
            <person name="Corthals A.P."/>
            <person name="Power M.L."/>
            <person name="Jones G."/>
            <person name="Ransome R.D."/>
            <person name="Dechmann D.K.N."/>
            <person name="Locatelli A.G."/>
            <person name="Puechmaille S.J."/>
            <person name="Fedrigo O."/>
            <person name="Jarvis E.D."/>
            <person name="Hiller M."/>
            <person name="Vernes S.C."/>
            <person name="Myers E.W."/>
            <person name="Teeling E.C."/>
        </authorList>
    </citation>
    <scope>NUCLEOTIDE SEQUENCE [LARGE SCALE GENOMIC DNA]</scope>
    <source>
        <strain evidence="25">MMolMol1</strain>
        <tissue evidence="25">Muscle</tissue>
    </source>
</reference>
<dbReference type="FunFam" id="1.10.287.70:FF:000025">
    <property type="entry name" value="Voltage-dependent R-type calcium channel subunit alpha"/>
    <property type="match status" value="1"/>
</dbReference>
<comment type="catalytic activity">
    <reaction evidence="18">
        <text>Ca(2+)(in) = Ca(2+)(out)</text>
        <dbReference type="Rhea" id="RHEA:29671"/>
        <dbReference type="ChEBI" id="CHEBI:29108"/>
    </reaction>
</comment>
<evidence type="ECO:0000256" key="5">
    <source>
        <dbReference type="ARBA" id="ARBA00022568"/>
    </source>
</evidence>
<keyword evidence="9" id="KW-0677">Repeat</keyword>
<evidence type="ECO:0000256" key="19">
    <source>
        <dbReference type="ARBA" id="ARBA00049617"/>
    </source>
</evidence>
<feature type="transmembrane region" description="Helical" evidence="23">
    <location>
        <begin position="335"/>
        <end position="357"/>
    </location>
</feature>
<evidence type="ECO:0000313" key="25">
    <source>
        <dbReference type="EMBL" id="KAF6433011.1"/>
    </source>
</evidence>
<accession>A0A7J8ECH3</accession>
<feature type="transmembrane region" description="Helical" evidence="23">
    <location>
        <begin position="1692"/>
        <end position="1715"/>
    </location>
</feature>
<keyword evidence="12 23" id="KW-1133">Transmembrane helix</keyword>
<keyword evidence="16" id="KW-0325">Glycoprotein</keyword>
<dbReference type="SMART" id="SM01062">
    <property type="entry name" value="Ca_chan_IQ"/>
    <property type="match status" value="1"/>
</dbReference>
<feature type="transmembrane region" description="Helical" evidence="23">
    <location>
        <begin position="170"/>
        <end position="190"/>
    </location>
</feature>
<feature type="compositionally biased region" description="Basic and acidic residues" evidence="22">
    <location>
        <begin position="947"/>
        <end position="963"/>
    </location>
</feature>
<dbReference type="Pfam" id="PF00520">
    <property type="entry name" value="Ion_trans"/>
    <property type="match status" value="4"/>
</dbReference>
<evidence type="ECO:0000256" key="10">
    <source>
        <dbReference type="ARBA" id="ARBA00022837"/>
    </source>
</evidence>
<feature type="transmembrane region" description="Helical" evidence="23">
    <location>
        <begin position="1514"/>
        <end position="1537"/>
    </location>
</feature>
<proteinExistence type="inferred from homology"/>
<dbReference type="GO" id="GO:0045202">
    <property type="term" value="C:synapse"/>
    <property type="evidence" value="ECO:0007669"/>
    <property type="project" value="GOC"/>
</dbReference>
<dbReference type="InterPro" id="IPR002048">
    <property type="entry name" value="EF_hand_dom"/>
</dbReference>
<dbReference type="Gene3D" id="6.10.250.2180">
    <property type="match status" value="1"/>
</dbReference>
<feature type="compositionally biased region" description="Basic residues" evidence="22">
    <location>
        <begin position="2057"/>
        <end position="2070"/>
    </location>
</feature>
<keyword evidence="6 21" id="KW-0107">Calcium channel</keyword>
<feature type="compositionally biased region" description="Basic and acidic residues" evidence="22">
    <location>
        <begin position="975"/>
        <end position="986"/>
    </location>
</feature>
<feature type="compositionally biased region" description="Basic and acidic residues" evidence="22">
    <location>
        <begin position="929"/>
        <end position="939"/>
    </location>
</feature>
<feature type="compositionally biased region" description="Basic and acidic residues" evidence="22">
    <location>
        <begin position="2104"/>
        <end position="2120"/>
    </location>
</feature>
<keyword evidence="5 21" id="KW-0109">Calcium transport</keyword>
<protein>
    <recommendedName>
        <fullName evidence="21">Voltage-dependent N-type calcium channel subunit alpha</fullName>
    </recommendedName>
</protein>
<comment type="similarity">
    <text evidence="2">Belongs to the calcium channel alpha-1 subunit (TC 1.A.1.11) family. CACNA1B subfamily.</text>
</comment>
<feature type="region of interest" description="Disordered" evidence="22">
    <location>
        <begin position="1929"/>
        <end position="1949"/>
    </location>
</feature>
<dbReference type="GO" id="GO:0007268">
    <property type="term" value="P:chemical synaptic transmission"/>
    <property type="evidence" value="ECO:0007669"/>
    <property type="project" value="TreeGrafter"/>
</dbReference>
<evidence type="ECO:0000256" key="17">
    <source>
        <dbReference type="ARBA" id="ARBA00023303"/>
    </source>
</evidence>
<dbReference type="FunCoup" id="A0A7J8ECH3">
    <property type="interactions" value="772"/>
</dbReference>
<feature type="compositionally biased region" description="Basic and acidic residues" evidence="22">
    <location>
        <begin position="900"/>
        <end position="915"/>
    </location>
</feature>
<evidence type="ECO:0000256" key="7">
    <source>
        <dbReference type="ARBA" id="ARBA00022692"/>
    </source>
</evidence>
<dbReference type="EMBL" id="JACASF010000014">
    <property type="protein sequence ID" value="KAF6433011.1"/>
    <property type="molecule type" value="Genomic_DNA"/>
</dbReference>
<feature type="transmembrane region" description="Helical" evidence="23">
    <location>
        <begin position="302"/>
        <end position="323"/>
    </location>
</feature>
<feature type="transmembrane region" description="Helical" evidence="23">
    <location>
        <begin position="225"/>
        <end position="247"/>
    </location>
</feature>
<dbReference type="Pfam" id="PF08763">
    <property type="entry name" value="Ca_chan_IQ"/>
    <property type="match status" value="1"/>
</dbReference>
<dbReference type="InterPro" id="IPR014873">
    <property type="entry name" value="VDCC_a1su_IQ"/>
</dbReference>
<feature type="transmembrane region" description="Helical" evidence="23">
    <location>
        <begin position="1484"/>
        <end position="1502"/>
    </location>
</feature>
<organism evidence="25 26">
    <name type="scientific">Molossus molossus</name>
    <name type="common">Pallas' mastiff bat</name>
    <name type="synonym">Vespertilio molossus</name>
    <dbReference type="NCBI Taxonomy" id="27622"/>
    <lineage>
        <taxon>Eukaryota</taxon>
        <taxon>Metazoa</taxon>
        <taxon>Chordata</taxon>
        <taxon>Craniata</taxon>
        <taxon>Vertebrata</taxon>
        <taxon>Euteleostomi</taxon>
        <taxon>Mammalia</taxon>
        <taxon>Eutheria</taxon>
        <taxon>Laurasiatheria</taxon>
        <taxon>Chiroptera</taxon>
        <taxon>Yangochiroptera</taxon>
        <taxon>Molossidae</taxon>
        <taxon>Molossus</taxon>
    </lineage>
</organism>
<feature type="region of interest" description="Disordered" evidence="22">
    <location>
        <begin position="745"/>
        <end position="771"/>
    </location>
</feature>
<keyword evidence="14 23" id="KW-0472">Membrane</keyword>
<feature type="compositionally biased region" description="Basic and acidic residues" evidence="22">
    <location>
        <begin position="861"/>
        <end position="893"/>
    </location>
</feature>
<dbReference type="FunFam" id="1.20.120.350:FF:000001">
    <property type="entry name" value="Voltage-dependent L-type calcium channel subunit alpha"/>
    <property type="match status" value="1"/>
</dbReference>
<keyword evidence="26" id="KW-1185">Reference proteome</keyword>
<evidence type="ECO:0000313" key="26">
    <source>
        <dbReference type="Proteomes" id="UP000550707"/>
    </source>
</evidence>
<evidence type="ECO:0000256" key="11">
    <source>
        <dbReference type="ARBA" id="ARBA00022882"/>
    </source>
</evidence>
<dbReference type="GO" id="GO:0008331">
    <property type="term" value="F:high voltage-gated calcium channel activity"/>
    <property type="evidence" value="ECO:0007669"/>
    <property type="project" value="TreeGrafter"/>
</dbReference>
<evidence type="ECO:0000256" key="8">
    <source>
        <dbReference type="ARBA" id="ARBA00022723"/>
    </source>
</evidence>
<feature type="compositionally biased region" description="Polar residues" evidence="22">
    <location>
        <begin position="760"/>
        <end position="771"/>
    </location>
</feature>
<dbReference type="Gene3D" id="1.10.287.70">
    <property type="match status" value="4"/>
</dbReference>
<feature type="transmembrane region" description="Helical" evidence="23">
    <location>
        <begin position="612"/>
        <end position="634"/>
    </location>
</feature>
<dbReference type="InterPro" id="IPR027359">
    <property type="entry name" value="Volt_channel_dom_sf"/>
</dbReference>
<dbReference type="Pfam" id="PF16905">
    <property type="entry name" value="GPHH"/>
    <property type="match status" value="1"/>
</dbReference>
<dbReference type="GO" id="GO:0043025">
    <property type="term" value="C:neuronal cell body"/>
    <property type="evidence" value="ECO:0007669"/>
    <property type="project" value="TreeGrafter"/>
</dbReference>
<feature type="transmembrane region" description="Helical" evidence="23">
    <location>
        <begin position="1403"/>
        <end position="1428"/>
    </location>
</feature>
<dbReference type="Gene3D" id="6.10.250.2500">
    <property type="match status" value="1"/>
</dbReference>
<dbReference type="FunFam" id="1.20.120.350:FF:000013">
    <property type="entry name" value="Voltage-dependent N-type calcium channel subunit alpha"/>
    <property type="match status" value="1"/>
</dbReference>
<keyword evidence="3" id="KW-0813">Transport</keyword>
<dbReference type="InterPro" id="IPR031649">
    <property type="entry name" value="GPHH_dom"/>
</dbReference>
<dbReference type="InterPro" id="IPR005447">
    <property type="entry name" value="VDCC_N_a1su"/>
</dbReference>
<dbReference type="GO" id="GO:0005509">
    <property type="term" value="F:calcium ion binding"/>
    <property type="evidence" value="ECO:0007669"/>
    <property type="project" value="InterPro"/>
</dbReference>
<dbReference type="InParanoid" id="A0A7J8ECH3"/>
<feature type="transmembrane region" description="Helical" evidence="23">
    <location>
        <begin position="1156"/>
        <end position="1174"/>
    </location>
</feature>
<dbReference type="FunFam" id="1.20.120.350:FF:000011">
    <property type="entry name" value="Voltage-dependent N-type calcium channel subunit alpha"/>
    <property type="match status" value="1"/>
</dbReference>
<feature type="compositionally biased region" description="Basic and acidic residues" evidence="22">
    <location>
        <begin position="1017"/>
        <end position="1034"/>
    </location>
</feature>
<keyword evidence="17" id="KW-0407">Ion channel</keyword>
<evidence type="ECO:0000256" key="12">
    <source>
        <dbReference type="ARBA" id="ARBA00022989"/>
    </source>
</evidence>
<feature type="binding site" evidence="20">
    <location>
        <position position="1374"/>
    </location>
    <ligand>
        <name>Ca(2+)</name>
        <dbReference type="ChEBI" id="CHEBI:29108"/>
    </ligand>
</feature>
<dbReference type="PRINTS" id="PR00167">
    <property type="entry name" value="CACHANNEL"/>
</dbReference>
<evidence type="ECO:0000259" key="24">
    <source>
        <dbReference type="PROSITE" id="PS50222"/>
    </source>
</evidence>
<feature type="compositionally biased region" description="Polar residues" evidence="22">
    <location>
        <begin position="1066"/>
        <end position="1080"/>
    </location>
</feature>
<feature type="region of interest" description="Disordered" evidence="22">
    <location>
        <begin position="1054"/>
        <end position="1082"/>
    </location>
</feature>
<feature type="compositionally biased region" description="Low complexity" evidence="22">
    <location>
        <begin position="836"/>
        <end position="848"/>
    </location>
</feature>
<evidence type="ECO:0000256" key="6">
    <source>
        <dbReference type="ARBA" id="ARBA00022673"/>
    </source>
</evidence>